<gene>
    <name evidence="2" type="ORF">DSPE1174_LOCUS11679</name>
</gene>
<dbReference type="AlphaFoldDB" id="A0A7S2C259"/>
<evidence type="ECO:0008006" key="3">
    <source>
        <dbReference type="Google" id="ProtNLM"/>
    </source>
</evidence>
<feature type="region of interest" description="Disordered" evidence="1">
    <location>
        <begin position="276"/>
        <end position="301"/>
    </location>
</feature>
<accession>A0A7S2C259</accession>
<reference evidence="2" key="1">
    <citation type="submission" date="2021-01" db="EMBL/GenBank/DDBJ databases">
        <authorList>
            <person name="Corre E."/>
            <person name="Pelletier E."/>
            <person name="Niang G."/>
            <person name="Scheremetjew M."/>
            <person name="Finn R."/>
            <person name="Kale V."/>
            <person name="Holt S."/>
            <person name="Cochrane G."/>
            <person name="Meng A."/>
            <person name="Brown T."/>
            <person name="Cohen L."/>
        </authorList>
    </citation>
    <scope>NUCLEOTIDE SEQUENCE</scope>
    <source>
        <strain evidence="2">CCMP1381</strain>
    </source>
</reference>
<sequence>MKSGTTTLGKAMKSLGMLHQSRWTEPFVKANAMDEWFLHPQSWSRFYPQIRAKINGKEGFEDFPWMFLYRRYQAFAGDKTRVGYVLTLRNCRDLAESSAAYNNRNQKGQNSPFWVSSHCDRVHRRCHVHQLDIYNWLVHERKRGVPIDDFLVVEMVSSKSNINWRQFRDFVIGGGRAAYQAHGAPELNANAKKLLQGSAKIKALPHSNSRPDWQKAKGKYCHDRDFTATNLTVDGSLLAGLPPHPMSRGCDKVGARNSAGCKSLLKRIMDYYGGNPPDGSLPPFQRGEWEKKKKKSSDGFF</sequence>
<name>A0A7S2C259_9STRA</name>
<evidence type="ECO:0000256" key="1">
    <source>
        <dbReference type="SAM" id="MobiDB-lite"/>
    </source>
</evidence>
<dbReference type="EMBL" id="HBGS01023018">
    <property type="protein sequence ID" value="CAD9413436.1"/>
    <property type="molecule type" value="Transcribed_RNA"/>
</dbReference>
<protein>
    <recommendedName>
        <fullName evidence="3">Sulfotransferase domain-containing protein</fullName>
    </recommendedName>
</protein>
<proteinExistence type="predicted"/>
<evidence type="ECO:0000313" key="2">
    <source>
        <dbReference type="EMBL" id="CAD9413436.1"/>
    </source>
</evidence>
<organism evidence="2">
    <name type="scientific">Octactis speculum</name>
    <dbReference type="NCBI Taxonomy" id="3111310"/>
    <lineage>
        <taxon>Eukaryota</taxon>
        <taxon>Sar</taxon>
        <taxon>Stramenopiles</taxon>
        <taxon>Ochrophyta</taxon>
        <taxon>Dictyochophyceae</taxon>
        <taxon>Dictyochales</taxon>
        <taxon>Dictyochaceae</taxon>
        <taxon>Octactis</taxon>
    </lineage>
</organism>